<evidence type="ECO:0000256" key="1">
    <source>
        <dbReference type="ARBA" id="ARBA00007812"/>
    </source>
</evidence>
<dbReference type="GO" id="GO:0050660">
    <property type="term" value="F:flavin adenine dinucleotide binding"/>
    <property type="evidence" value="ECO:0007669"/>
    <property type="project" value="TreeGrafter"/>
</dbReference>
<dbReference type="InterPro" id="IPR012001">
    <property type="entry name" value="Thiamin_PyroP_enz_TPP-bd_dom"/>
</dbReference>
<dbReference type="RefSeq" id="WP_184694481.1">
    <property type="nucleotide sequence ID" value="NZ_JACIIJ010000005.1"/>
</dbReference>
<dbReference type="PANTHER" id="PTHR18968:SF142">
    <property type="entry name" value="ACETOLACTATE SYNTHASE"/>
    <property type="match status" value="1"/>
</dbReference>
<dbReference type="SUPFAM" id="SSF52518">
    <property type="entry name" value="Thiamin diphosphate-binding fold (THDP-binding)"/>
    <property type="match status" value="2"/>
</dbReference>
<feature type="domain" description="Thiamine pyrophosphate enzyme N-terminal TPP-binding" evidence="6">
    <location>
        <begin position="1"/>
        <end position="124"/>
    </location>
</feature>
<evidence type="ECO:0000256" key="3">
    <source>
        <dbReference type="RuleBase" id="RU362132"/>
    </source>
</evidence>
<evidence type="ECO:0000256" key="2">
    <source>
        <dbReference type="ARBA" id="ARBA00023052"/>
    </source>
</evidence>
<dbReference type="CDD" id="cd00568">
    <property type="entry name" value="TPP_enzymes"/>
    <property type="match status" value="1"/>
</dbReference>
<dbReference type="InterPro" id="IPR012000">
    <property type="entry name" value="Thiamin_PyroP_enz_cen_dom"/>
</dbReference>
<dbReference type="GO" id="GO:0030976">
    <property type="term" value="F:thiamine pyrophosphate binding"/>
    <property type="evidence" value="ECO:0007669"/>
    <property type="project" value="InterPro"/>
</dbReference>
<dbReference type="InterPro" id="IPR011766">
    <property type="entry name" value="TPP_enzyme_TPP-bd"/>
</dbReference>
<sequence>MRVADYIMQRLAQAGIGHVFLVTGRGALFLTDALAKHADLKAISVHHEQSASFAAAAYAHQTGGLGACLTSTGCASTNTITGVLSAWQDGIPCIFISGQNTLKETSRYTGIPLRTYGQQEADIISIVQPITKYAKMITSAEEIVEAMDMALTLANTGRKGPVWIDVPLDLQSAQIEPETIAQPRPTPVLPTATAENIDSVVQALSAAKRPVIMIGSGLRSSGAEAAFRQFVKRWNIPVTFAASAPDVYGSGNTLSIGSVGSMGCSRAGSFAVQNADLLLVLGCRLTSLTTGPDFCKFARAAKTIIVDIDELEHSKDTVKIDKFIHAELADFLERINAADSKPADAAWMAKCQHWKAIFSGVEPAFRHAERVDLYELAECLTELMPPSSTLVTDSGLNEVILPTNIKFSDGMTSVHPAMQGAMGFALPASIGAYHAKPQPVIAVIGDGSIMMNLQELETIRYHGLPIKIIVINNNVYSIIRRRQQELFRKRVIGVDPANGVSAPDFSKVASCFDLDYIRIDTPDQLRSGLQDLLARERPVLCEIMGREDQEYIELGQTRSEIDRRFVRRPLEDQAPFLDRDLFLSEMVIEPIDQ</sequence>
<comment type="caution">
    <text evidence="7">The sequence shown here is derived from an EMBL/GenBank/DDBJ whole genome shotgun (WGS) entry which is preliminary data.</text>
</comment>
<dbReference type="InterPro" id="IPR029061">
    <property type="entry name" value="THDP-binding"/>
</dbReference>
<dbReference type="AlphaFoldDB" id="A0A7W9ZST0"/>
<dbReference type="Gene3D" id="3.40.50.970">
    <property type="match status" value="2"/>
</dbReference>
<reference evidence="7 8" key="1">
    <citation type="submission" date="2020-08" db="EMBL/GenBank/DDBJ databases">
        <title>Genomic Encyclopedia of Type Strains, Phase IV (KMG-V): Genome sequencing to study the core and pangenomes of soil and plant-associated prokaryotes.</title>
        <authorList>
            <person name="Whitman W."/>
        </authorList>
    </citation>
    <scope>NUCLEOTIDE SEQUENCE [LARGE SCALE GENOMIC DNA]</scope>
    <source>
        <strain evidence="7 8">SEMIA 4011</strain>
    </source>
</reference>
<name>A0A7W9ZST0_RHILE</name>
<dbReference type="CDD" id="cd07035">
    <property type="entry name" value="TPP_PYR_POX_like"/>
    <property type="match status" value="1"/>
</dbReference>
<organism evidence="7 8">
    <name type="scientific">Rhizobium leguminosarum</name>
    <dbReference type="NCBI Taxonomy" id="384"/>
    <lineage>
        <taxon>Bacteria</taxon>
        <taxon>Pseudomonadati</taxon>
        <taxon>Pseudomonadota</taxon>
        <taxon>Alphaproteobacteria</taxon>
        <taxon>Hyphomicrobiales</taxon>
        <taxon>Rhizobiaceae</taxon>
        <taxon>Rhizobium/Agrobacterium group</taxon>
        <taxon>Rhizobium</taxon>
    </lineage>
</organism>
<proteinExistence type="inferred from homology"/>
<dbReference type="PANTHER" id="PTHR18968">
    <property type="entry name" value="THIAMINE PYROPHOSPHATE ENZYMES"/>
    <property type="match status" value="1"/>
</dbReference>
<dbReference type="GO" id="GO:0000287">
    <property type="term" value="F:magnesium ion binding"/>
    <property type="evidence" value="ECO:0007669"/>
    <property type="project" value="InterPro"/>
</dbReference>
<dbReference type="EC" id="2.2.1.6" evidence="7"/>
<dbReference type="GO" id="GO:0005948">
    <property type="term" value="C:acetolactate synthase complex"/>
    <property type="evidence" value="ECO:0007669"/>
    <property type="project" value="TreeGrafter"/>
</dbReference>
<evidence type="ECO:0000259" key="5">
    <source>
        <dbReference type="Pfam" id="PF02775"/>
    </source>
</evidence>
<evidence type="ECO:0000259" key="6">
    <source>
        <dbReference type="Pfam" id="PF02776"/>
    </source>
</evidence>
<protein>
    <submittedName>
        <fullName evidence="7">Acetolactate synthase-1/2/3 large subunit</fullName>
        <ecNumber evidence="7">2.2.1.6</ecNumber>
    </submittedName>
</protein>
<accession>A0A7W9ZST0</accession>
<dbReference type="GO" id="GO:0009097">
    <property type="term" value="P:isoleucine biosynthetic process"/>
    <property type="evidence" value="ECO:0007669"/>
    <property type="project" value="TreeGrafter"/>
</dbReference>
<keyword evidence="2 3" id="KW-0786">Thiamine pyrophosphate</keyword>
<dbReference type="EMBL" id="JACIIJ010000005">
    <property type="protein sequence ID" value="MBB6221760.1"/>
    <property type="molecule type" value="Genomic_DNA"/>
</dbReference>
<dbReference type="Pfam" id="PF02776">
    <property type="entry name" value="TPP_enzyme_N"/>
    <property type="match status" value="1"/>
</dbReference>
<evidence type="ECO:0000259" key="4">
    <source>
        <dbReference type="Pfam" id="PF00205"/>
    </source>
</evidence>
<dbReference type="Pfam" id="PF02775">
    <property type="entry name" value="TPP_enzyme_C"/>
    <property type="match status" value="1"/>
</dbReference>
<dbReference type="Proteomes" id="UP000517187">
    <property type="component" value="Unassembled WGS sequence"/>
</dbReference>
<dbReference type="FunFam" id="3.40.50.970:FF:000007">
    <property type="entry name" value="Acetolactate synthase"/>
    <property type="match status" value="1"/>
</dbReference>
<feature type="domain" description="Thiamine pyrophosphate enzyme central" evidence="4">
    <location>
        <begin position="197"/>
        <end position="334"/>
    </location>
</feature>
<dbReference type="Pfam" id="PF00205">
    <property type="entry name" value="TPP_enzyme_M"/>
    <property type="match status" value="1"/>
</dbReference>
<dbReference type="GO" id="GO:0009099">
    <property type="term" value="P:L-valine biosynthetic process"/>
    <property type="evidence" value="ECO:0007669"/>
    <property type="project" value="TreeGrafter"/>
</dbReference>
<evidence type="ECO:0000313" key="8">
    <source>
        <dbReference type="Proteomes" id="UP000517187"/>
    </source>
</evidence>
<gene>
    <name evidence="7" type="ORF">GGE66_002733</name>
</gene>
<dbReference type="InterPro" id="IPR029035">
    <property type="entry name" value="DHS-like_NAD/FAD-binding_dom"/>
</dbReference>
<evidence type="ECO:0000313" key="7">
    <source>
        <dbReference type="EMBL" id="MBB6221760.1"/>
    </source>
</evidence>
<dbReference type="GO" id="GO:0003984">
    <property type="term" value="F:acetolactate synthase activity"/>
    <property type="evidence" value="ECO:0007669"/>
    <property type="project" value="UniProtKB-EC"/>
</dbReference>
<dbReference type="InterPro" id="IPR045229">
    <property type="entry name" value="TPP_enz"/>
</dbReference>
<dbReference type="SUPFAM" id="SSF52467">
    <property type="entry name" value="DHS-like NAD/FAD-binding domain"/>
    <property type="match status" value="1"/>
</dbReference>
<dbReference type="Gene3D" id="3.40.50.1220">
    <property type="entry name" value="TPP-binding domain"/>
    <property type="match status" value="1"/>
</dbReference>
<comment type="similarity">
    <text evidence="1 3">Belongs to the TPP enzyme family.</text>
</comment>
<feature type="domain" description="Thiamine pyrophosphate enzyme TPP-binding" evidence="5">
    <location>
        <begin position="398"/>
        <end position="543"/>
    </location>
</feature>
<keyword evidence="7" id="KW-0808">Transferase</keyword>